<gene>
    <name evidence="3" type="ORF">L0C25_12065</name>
</gene>
<dbReference type="KEGG" id="sgrg:L0C25_12065"/>
<organism evidence="3 4">
    <name type="scientific">Solicola gregarius</name>
    <dbReference type="NCBI Taxonomy" id="2908642"/>
    <lineage>
        <taxon>Bacteria</taxon>
        <taxon>Bacillati</taxon>
        <taxon>Actinomycetota</taxon>
        <taxon>Actinomycetes</taxon>
        <taxon>Propionibacteriales</taxon>
        <taxon>Nocardioidaceae</taxon>
        <taxon>Solicola</taxon>
    </lineage>
</organism>
<dbReference type="Proteomes" id="UP001164390">
    <property type="component" value="Chromosome"/>
</dbReference>
<evidence type="ECO:0000313" key="3">
    <source>
        <dbReference type="EMBL" id="UYM07766.1"/>
    </source>
</evidence>
<feature type="transmembrane region" description="Helical" evidence="2">
    <location>
        <begin position="52"/>
        <end position="82"/>
    </location>
</feature>
<evidence type="ECO:0000313" key="4">
    <source>
        <dbReference type="Proteomes" id="UP001164390"/>
    </source>
</evidence>
<feature type="region of interest" description="Disordered" evidence="1">
    <location>
        <begin position="132"/>
        <end position="153"/>
    </location>
</feature>
<protein>
    <submittedName>
        <fullName evidence="3">Phage holin family protein</fullName>
    </submittedName>
</protein>
<reference evidence="3" key="1">
    <citation type="submission" date="2022-01" db="EMBL/GenBank/DDBJ databases">
        <title>Nocardioidaceae gen. sp. A5X3R13.</title>
        <authorList>
            <person name="Lopez Marin M.A."/>
            <person name="Uhlik O."/>
        </authorList>
    </citation>
    <scope>NUCLEOTIDE SEQUENCE</scope>
    <source>
        <strain evidence="3">A5X3R13</strain>
    </source>
</reference>
<evidence type="ECO:0000256" key="1">
    <source>
        <dbReference type="SAM" id="MobiDB-lite"/>
    </source>
</evidence>
<dbReference type="RefSeq" id="WP_271636740.1">
    <property type="nucleotide sequence ID" value="NZ_CP094970.1"/>
</dbReference>
<name>A0AA46YNR9_9ACTN</name>
<dbReference type="InterPro" id="IPR009937">
    <property type="entry name" value="Phage_holin_3_6"/>
</dbReference>
<keyword evidence="2" id="KW-0812">Transmembrane</keyword>
<dbReference type="EMBL" id="CP094970">
    <property type="protein sequence ID" value="UYM07766.1"/>
    <property type="molecule type" value="Genomic_DNA"/>
</dbReference>
<evidence type="ECO:0000256" key="2">
    <source>
        <dbReference type="SAM" id="Phobius"/>
    </source>
</evidence>
<keyword evidence="2" id="KW-0472">Membrane</keyword>
<keyword evidence="4" id="KW-1185">Reference proteome</keyword>
<keyword evidence="2" id="KW-1133">Transmembrane helix</keyword>
<dbReference type="Pfam" id="PF07332">
    <property type="entry name" value="Phage_holin_3_6"/>
    <property type="match status" value="1"/>
</dbReference>
<dbReference type="AlphaFoldDB" id="A0AA46YNR9"/>
<sequence>MSSQGQHRLEAQEQSDPTIGRLVADASRDVSSLVQYEIQLAKSELRVSVKNLGIGGALLAVAGFFGIMIIIFASITAAYFIAKIPGLDLAWAFLIVTGIYLLLAVILVLIGIRKLKAIKAPEQTISTAKEIPGALKGQHDKAGARPEAIAPKP</sequence>
<accession>A0AA46YNR9</accession>
<feature type="transmembrane region" description="Helical" evidence="2">
    <location>
        <begin position="88"/>
        <end position="112"/>
    </location>
</feature>
<proteinExistence type="predicted"/>